<dbReference type="SMART" id="SM00720">
    <property type="entry name" value="calpain_III"/>
    <property type="match status" value="1"/>
</dbReference>
<dbReference type="InterPro" id="IPR022683">
    <property type="entry name" value="Calpain_III"/>
</dbReference>
<dbReference type="GO" id="GO:0005509">
    <property type="term" value="F:calcium ion binding"/>
    <property type="evidence" value="ECO:0007669"/>
    <property type="project" value="InterPro"/>
</dbReference>
<sequence>MPADTDPSKAIKWQRPKEISPNAKFIEGTTGTTDICQGQLGNCWLLAALSSLTLHPTLFAQVVPPNQSLNEPYAGIFHFRFWQYGEWVEVVVDDRLPVRGGRLLFSYSRTRHEFWSALVEKAYAKLIGSYTSLKGGNISEGMEDFMGGIATSLAVSSRTPRVLWRALSASLARGTLISCFIQAPSWQDIGKVNSQGLVMGHAYAVTNSNKVQQESEEVLLLRLRNPWGFVEYSGPWSDKCEGWEKVDSAVKKRLKLIKAEDGEFWINMEEFSTLFDTVEMCSMNPDSLLGGHNAAPSSWTISSHHSSWVPGCSAGGSRRYRRSFWKNPQFRLILSERDEDEEEDDEEDDDDIGDDDDVEEEGAEGTAPEKPVNEKHERRKKQCTVLLELLQKHRRKRDKVHFLYIAFHVYRVPPELQDDPAPLGQQFFSTNRPVGRSGKYQALRGVRRTLHLDPGHYVIVASSYRPNQPGDFYLRIFAKTGNHLGDLDFTCSTDLLMAVQSKPVMQTDHNRVQKLFEEKAGADNKLDAVEFMKLVNSVLDQDYQLPLDTCRQLILGEDTEGRSRLMLPQTERLLSMVRSLQSIFLRFDEDSSGTMSPFELSLALEAAGLKCDTEVEQVLWERVGSGQQHLPFHSFVSCVARLRVLFALYESESNAEVKERGIHAWLLKFLVV</sequence>
<dbReference type="InterPro" id="IPR038765">
    <property type="entry name" value="Papain-like_cys_pep_sf"/>
</dbReference>
<dbReference type="InterPro" id="IPR011992">
    <property type="entry name" value="EF-hand-dom_pair"/>
</dbReference>
<dbReference type="Gene3D" id="1.10.238.10">
    <property type="entry name" value="EF-hand"/>
    <property type="match status" value="1"/>
</dbReference>
<dbReference type="InterPro" id="IPR022684">
    <property type="entry name" value="Calpain_cysteine_protease"/>
</dbReference>
<evidence type="ECO:0000313" key="12">
    <source>
        <dbReference type="EMBL" id="KAI1893223.1"/>
    </source>
</evidence>
<keyword evidence="2 8" id="KW-0645">Protease</keyword>
<dbReference type="SUPFAM" id="SSF54001">
    <property type="entry name" value="Cysteine proteinases"/>
    <property type="match status" value="1"/>
</dbReference>
<evidence type="ECO:0008006" key="14">
    <source>
        <dbReference type="Google" id="ProtNLM"/>
    </source>
</evidence>
<keyword evidence="4 8" id="KW-0378">Hydrolase</keyword>
<dbReference type="FunFam" id="3.90.70.10:FF:000001">
    <property type="entry name" value="Calpain-1 catalytic subunit"/>
    <property type="match status" value="1"/>
</dbReference>
<dbReference type="SMART" id="SM00230">
    <property type="entry name" value="CysPc"/>
    <property type="match status" value="1"/>
</dbReference>
<name>A0A8T3D6S4_9TELE</name>
<evidence type="ECO:0000256" key="8">
    <source>
        <dbReference type="PROSITE-ProRule" id="PRU00239"/>
    </source>
</evidence>
<dbReference type="Gene3D" id="3.90.70.10">
    <property type="entry name" value="Cysteine proteinases"/>
    <property type="match status" value="1"/>
</dbReference>
<dbReference type="SUPFAM" id="SSF49758">
    <property type="entry name" value="Calpain large subunit, middle domain (domain III)"/>
    <property type="match status" value="2"/>
</dbReference>
<protein>
    <recommendedName>
        <fullName evidence="14">Calpain 12</fullName>
    </recommendedName>
</protein>
<comment type="similarity">
    <text evidence="1">Belongs to the peptidase C2 family.</text>
</comment>
<dbReference type="FunFam" id="2.60.120.380:FF:000011">
    <property type="entry name" value="Calpain 12"/>
    <property type="match status" value="1"/>
</dbReference>
<keyword evidence="5 8" id="KW-0788">Thiol protease</keyword>
<feature type="domain" description="Calpain catalytic" evidence="10">
    <location>
        <begin position="1"/>
        <end position="284"/>
    </location>
</feature>
<dbReference type="InterPro" id="IPR001300">
    <property type="entry name" value="Peptidase_C2_calpain_cat"/>
</dbReference>
<dbReference type="GO" id="GO:0006508">
    <property type="term" value="P:proteolysis"/>
    <property type="evidence" value="ECO:0007669"/>
    <property type="project" value="UniProtKB-KW"/>
</dbReference>
<dbReference type="PROSITE" id="PS00018">
    <property type="entry name" value="EF_HAND_1"/>
    <property type="match status" value="1"/>
</dbReference>
<feature type="region of interest" description="Disordered" evidence="9">
    <location>
        <begin position="335"/>
        <end position="378"/>
    </location>
</feature>
<organism evidence="12 13">
    <name type="scientific">Albula goreensis</name>
    <dbReference type="NCBI Taxonomy" id="1534307"/>
    <lineage>
        <taxon>Eukaryota</taxon>
        <taxon>Metazoa</taxon>
        <taxon>Chordata</taxon>
        <taxon>Craniata</taxon>
        <taxon>Vertebrata</taxon>
        <taxon>Euteleostomi</taxon>
        <taxon>Actinopterygii</taxon>
        <taxon>Neopterygii</taxon>
        <taxon>Teleostei</taxon>
        <taxon>Albuliformes</taxon>
        <taxon>Albulidae</taxon>
        <taxon>Albula</taxon>
    </lineage>
</organism>
<dbReference type="AlphaFoldDB" id="A0A8T3D6S4"/>
<dbReference type="GO" id="GO:0043066">
    <property type="term" value="P:negative regulation of apoptotic process"/>
    <property type="evidence" value="ECO:0007669"/>
    <property type="project" value="TreeGrafter"/>
</dbReference>
<evidence type="ECO:0000256" key="2">
    <source>
        <dbReference type="ARBA" id="ARBA00022670"/>
    </source>
</evidence>
<dbReference type="InterPro" id="IPR018247">
    <property type="entry name" value="EF_Hand_1_Ca_BS"/>
</dbReference>
<evidence type="ECO:0000256" key="4">
    <source>
        <dbReference type="ARBA" id="ARBA00022801"/>
    </source>
</evidence>
<keyword evidence="13" id="KW-1185">Reference proteome</keyword>
<dbReference type="InterPro" id="IPR002048">
    <property type="entry name" value="EF_hand_dom"/>
</dbReference>
<evidence type="ECO:0000256" key="1">
    <source>
        <dbReference type="ARBA" id="ARBA00007623"/>
    </source>
</evidence>
<dbReference type="Gene3D" id="2.60.120.380">
    <property type="match status" value="1"/>
</dbReference>
<dbReference type="CDD" id="cd00044">
    <property type="entry name" value="CysPc"/>
    <property type="match status" value="1"/>
</dbReference>
<gene>
    <name evidence="12" type="ORF">AGOR_G00121490</name>
</gene>
<dbReference type="CDD" id="cd16182">
    <property type="entry name" value="EFh_PEF_Group_II_CAPN_like"/>
    <property type="match status" value="1"/>
</dbReference>
<feature type="domain" description="EF-hand" evidence="11">
    <location>
        <begin position="575"/>
        <end position="610"/>
    </location>
</feature>
<accession>A0A8T3D6S4</accession>
<dbReference type="GO" id="GO:0004198">
    <property type="term" value="F:calcium-dependent cysteine-type endopeptidase activity"/>
    <property type="evidence" value="ECO:0007669"/>
    <property type="project" value="InterPro"/>
</dbReference>
<feature type="active site" evidence="7 8">
    <location>
        <position position="225"/>
    </location>
</feature>
<feature type="active site" evidence="7 8">
    <location>
        <position position="201"/>
    </location>
</feature>
<evidence type="ECO:0000256" key="6">
    <source>
        <dbReference type="ARBA" id="ARBA00022837"/>
    </source>
</evidence>
<evidence type="ECO:0000256" key="7">
    <source>
        <dbReference type="PIRSR" id="PIRSR622684-1"/>
    </source>
</evidence>
<dbReference type="InterPro" id="IPR022682">
    <property type="entry name" value="Calpain_domain_III"/>
</dbReference>
<comment type="caution">
    <text evidence="12">The sequence shown here is derived from an EMBL/GenBank/DDBJ whole genome shotgun (WGS) entry which is preliminary data.</text>
</comment>
<dbReference type="InterPro" id="IPR036213">
    <property type="entry name" value="Calpain_III_sf"/>
</dbReference>
<dbReference type="PROSITE" id="PS50222">
    <property type="entry name" value="EF_HAND_2"/>
    <property type="match status" value="1"/>
</dbReference>
<proteinExistence type="inferred from homology"/>
<dbReference type="EMBL" id="JAERUA010000011">
    <property type="protein sequence ID" value="KAI1893223.1"/>
    <property type="molecule type" value="Genomic_DNA"/>
</dbReference>
<dbReference type="PANTHER" id="PTHR10183:SF393">
    <property type="entry name" value="CALPAIN-LIKE ISOFORM X1"/>
    <property type="match status" value="1"/>
</dbReference>
<evidence type="ECO:0000313" key="13">
    <source>
        <dbReference type="Proteomes" id="UP000829720"/>
    </source>
</evidence>
<feature type="compositionally biased region" description="Acidic residues" evidence="9">
    <location>
        <begin position="337"/>
        <end position="363"/>
    </location>
</feature>
<dbReference type="PROSITE" id="PS50203">
    <property type="entry name" value="CALPAIN_CAT"/>
    <property type="match status" value="1"/>
</dbReference>
<feature type="active site" evidence="7 8">
    <location>
        <position position="43"/>
    </location>
</feature>
<evidence type="ECO:0000256" key="5">
    <source>
        <dbReference type="ARBA" id="ARBA00022807"/>
    </source>
</evidence>
<dbReference type="PROSITE" id="PS00139">
    <property type="entry name" value="THIOL_PROTEASE_CYS"/>
    <property type="match status" value="1"/>
</dbReference>
<evidence type="ECO:0000259" key="11">
    <source>
        <dbReference type="PROSITE" id="PS50222"/>
    </source>
</evidence>
<dbReference type="InterPro" id="IPR000169">
    <property type="entry name" value="Pept_cys_AS"/>
</dbReference>
<dbReference type="PRINTS" id="PR00704">
    <property type="entry name" value="CALPAIN"/>
</dbReference>
<evidence type="ECO:0000256" key="3">
    <source>
        <dbReference type="ARBA" id="ARBA00022723"/>
    </source>
</evidence>
<evidence type="ECO:0000259" key="10">
    <source>
        <dbReference type="PROSITE" id="PS50203"/>
    </source>
</evidence>
<dbReference type="OrthoDB" id="424753at2759"/>
<keyword evidence="3" id="KW-0479">Metal-binding</keyword>
<dbReference type="GO" id="GO:0005737">
    <property type="term" value="C:cytoplasm"/>
    <property type="evidence" value="ECO:0007669"/>
    <property type="project" value="TreeGrafter"/>
</dbReference>
<reference evidence="12" key="1">
    <citation type="submission" date="2021-01" db="EMBL/GenBank/DDBJ databases">
        <authorList>
            <person name="Zahm M."/>
            <person name="Roques C."/>
            <person name="Cabau C."/>
            <person name="Klopp C."/>
            <person name="Donnadieu C."/>
            <person name="Jouanno E."/>
            <person name="Lampietro C."/>
            <person name="Louis A."/>
            <person name="Herpin A."/>
            <person name="Echchiki A."/>
            <person name="Berthelot C."/>
            <person name="Parey E."/>
            <person name="Roest-Crollius H."/>
            <person name="Braasch I."/>
            <person name="Postlethwait J."/>
            <person name="Bobe J."/>
            <person name="Montfort J."/>
            <person name="Bouchez O."/>
            <person name="Begum T."/>
            <person name="Mejri S."/>
            <person name="Adams A."/>
            <person name="Chen W.-J."/>
            <person name="Guiguen Y."/>
        </authorList>
    </citation>
    <scope>NUCLEOTIDE SEQUENCE</scope>
    <source>
        <tissue evidence="12">Blood</tissue>
    </source>
</reference>
<dbReference type="PANTHER" id="PTHR10183">
    <property type="entry name" value="CALPAIN"/>
    <property type="match status" value="1"/>
</dbReference>
<evidence type="ECO:0000256" key="9">
    <source>
        <dbReference type="SAM" id="MobiDB-lite"/>
    </source>
</evidence>
<dbReference type="Pfam" id="PF00648">
    <property type="entry name" value="Peptidase_C2"/>
    <property type="match status" value="1"/>
</dbReference>
<dbReference type="Pfam" id="PF01067">
    <property type="entry name" value="Calpain_III"/>
    <property type="match status" value="1"/>
</dbReference>
<dbReference type="SUPFAM" id="SSF47473">
    <property type="entry name" value="EF-hand"/>
    <property type="match status" value="1"/>
</dbReference>
<keyword evidence="6" id="KW-0106">Calcium</keyword>
<dbReference type="Proteomes" id="UP000829720">
    <property type="component" value="Unassembled WGS sequence"/>
</dbReference>